<dbReference type="VEuPathDB" id="FungiDB:ASPVEDRAFT_417054"/>
<accession>A0A1L9Q4P6</accession>
<dbReference type="OrthoDB" id="4491670at2759"/>
<keyword evidence="4" id="KW-1185">Reference proteome</keyword>
<evidence type="ECO:0000313" key="4">
    <source>
        <dbReference type="Proteomes" id="UP000184073"/>
    </source>
</evidence>
<dbReference type="EMBL" id="KV878141">
    <property type="protein sequence ID" value="OJJ08744.1"/>
    <property type="molecule type" value="Genomic_DNA"/>
</dbReference>
<name>A0A1L9Q4P6_ASPVE</name>
<keyword evidence="1" id="KW-0479">Metal-binding</keyword>
<dbReference type="InterPro" id="IPR013087">
    <property type="entry name" value="Znf_C2H2_type"/>
</dbReference>
<dbReference type="PROSITE" id="PS00028">
    <property type="entry name" value="ZINC_FINGER_C2H2_1"/>
    <property type="match status" value="1"/>
</dbReference>
<dbReference type="PANTHER" id="PTHR34502">
    <property type="entry name" value="DUF6594 DOMAIN-CONTAINING PROTEIN-RELATED"/>
    <property type="match status" value="1"/>
</dbReference>
<organism evidence="3 4">
    <name type="scientific">Aspergillus versicolor CBS 583.65</name>
    <dbReference type="NCBI Taxonomy" id="1036611"/>
    <lineage>
        <taxon>Eukaryota</taxon>
        <taxon>Fungi</taxon>
        <taxon>Dikarya</taxon>
        <taxon>Ascomycota</taxon>
        <taxon>Pezizomycotina</taxon>
        <taxon>Eurotiomycetes</taxon>
        <taxon>Eurotiomycetidae</taxon>
        <taxon>Eurotiales</taxon>
        <taxon>Aspergillaceae</taxon>
        <taxon>Aspergillus</taxon>
        <taxon>Aspergillus subgen. Nidulantes</taxon>
    </lineage>
</organism>
<evidence type="ECO:0000259" key="2">
    <source>
        <dbReference type="PROSITE" id="PS50157"/>
    </source>
</evidence>
<protein>
    <recommendedName>
        <fullName evidence="2">C2H2-type domain-containing protein</fullName>
    </recommendedName>
</protein>
<dbReference type="GeneID" id="63727918"/>
<reference evidence="4" key="1">
    <citation type="journal article" date="2017" name="Genome Biol.">
        <title>Comparative genomics reveals high biological diversity and specific adaptations in the industrially and medically important fungal genus Aspergillus.</title>
        <authorList>
            <person name="de Vries R.P."/>
            <person name="Riley R."/>
            <person name="Wiebenga A."/>
            <person name="Aguilar-Osorio G."/>
            <person name="Amillis S."/>
            <person name="Uchima C.A."/>
            <person name="Anderluh G."/>
            <person name="Asadollahi M."/>
            <person name="Askin M."/>
            <person name="Barry K."/>
            <person name="Battaglia E."/>
            <person name="Bayram O."/>
            <person name="Benocci T."/>
            <person name="Braus-Stromeyer S.A."/>
            <person name="Caldana C."/>
            <person name="Canovas D."/>
            <person name="Cerqueira G.C."/>
            <person name="Chen F."/>
            <person name="Chen W."/>
            <person name="Choi C."/>
            <person name="Clum A."/>
            <person name="Dos Santos R.A."/>
            <person name="Damasio A.R."/>
            <person name="Diallinas G."/>
            <person name="Emri T."/>
            <person name="Fekete E."/>
            <person name="Flipphi M."/>
            <person name="Freyberg S."/>
            <person name="Gallo A."/>
            <person name="Gournas C."/>
            <person name="Habgood R."/>
            <person name="Hainaut M."/>
            <person name="Harispe M.L."/>
            <person name="Henrissat B."/>
            <person name="Hilden K.S."/>
            <person name="Hope R."/>
            <person name="Hossain A."/>
            <person name="Karabika E."/>
            <person name="Karaffa L."/>
            <person name="Karanyi Z."/>
            <person name="Krasevec N."/>
            <person name="Kuo A."/>
            <person name="Kusch H."/>
            <person name="LaButti K."/>
            <person name="Lagendijk E.L."/>
            <person name="Lapidus A."/>
            <person name="Levasseur A."/>
            <person name="Lindquist E."/>
            <person name="Lipzen A."/>
            <person name="Logrieco A.F."/>
            <person name="MacCabe A."/>
            <person name="Maekelae M.R."/>
            <person name="Malavazi I."/>
            <person name="Melin P."/>
            <person name="Meyer V."/>
            <person name="Mielnichuk N."/>
            <person name="Miskei M."/>
            <person name="Molnar A.P."/>
            <person name="Mule G."/>
            <person name="Ngan C.Y."/>
            <person name="Orejas M."/>
            <person name="Orosz E."/>
            <person name="Ouedraogo J.P."/>
            <person name="Overkamp K.M."/>
            <person name="Park H.-S."/>
            <person name="Perrone G."/>
            <person name="Piumi F."/>
            <person name="Punt P.J."/>
            <person name="Ram A.F."/>
            <person name="Ramon A."/>
            <person name="Rauscher S."/>
            <person name="Record E."/>
            <person name="Riano-Pachon D.M."/>
            <person name="Robert V."/>
            <person name="Roehrig J."/>
            <person name="Ruller R."/>
            <person name="Salamov A."/>
            <person name="Salih N.S."/>
            <person name="Samson R.A."/>
            <person name="Sandor E."/>
            <person name="Sanguinetti M."/>
            <person name="Schuetze T."/>
            <person name="Sepcic K."/>
            <person name="Shelest E."/>
            <person name="Sherlock G."/>
            <person name="Sophianopoulou V."/>
            <person name="Squina F.M."/>
            <person name="Sun H."/>
            <person name="Susca A."/>
            <person name="Todd R.B."/>
            <person name="Tsang A."/>
            <person name="Unkles S.E."/>
            <person name="van de Wiele N."/>
            <person name="van Rossen-Uffink D."/>
            <person name="Oliveira J.V."/>
            <person name="Vesth T.C."/>
            <person name="Visser J."/>
            <person name="Yu J.-H."/>
            <person name="Zhou M."/>
            <person name="Andersen M.R."/>
            <person name="Archer D.B."/>
            <person name="Baker S.E."/>
            <person name="Benoit I."/>
            <person name="Brakhage A.A."/>
            <person name="Braus G.H."/>
            <person name="Fischer R."/>
            <person name="Frisvad J.C."/>
            <person name="Goldman G.H."/>
            <person name="Houbraken J."/>
            <person name="Oakley B."/>
            <person name="Pocsi I."/>
            <person name="Scazzocchio C."/>
            <person name="Seiboth B."/>
            <person name="vanKuyk P.A."/>
            <person name="Wortman J."/>
            <person name="Dyer P.S."/>
            <person name="Grigoriev I.V."/>
        </authorList>
    </citation>
    <scope>NUCLEOTIDE SEQUENCE [LARGE SCALE GENOMIC DNA]</scope>
    <source>
        <strain evidence="4">CBS 583.65</strain>
    </source>
</reference>
<dbReference type="STRING" id="1036611.A0A1L9Q4P6"/>
<dbReference type="GO" id="GO:0008270">
    <property type="term" value="F:zinc ion binding"/>
    <property type="evidence" value="ECO:0007669"/>
    <property type="project" value="UniProtKB-KW"/>
</dbReference>
<feature type="domain" description="C2H2-type" evidence="2">
    <location>
        <begin position="1"/>
        <end position="28"/>
    </location>
</feature>
<dbReference type="PROSITE" id="PS50157">
    <property type="entry name" value="ZINC_FINGER_C2H2_2"/>
    <property type="match status" value="1"/>
</dbReference>
<keyword evidence="1" id="KW-0862">Zinc</keyword>
<dbReference type="InterPro" id="IPR046529">
    <property type="entry name" value="DUF6594"/>
</dbReference>
<dbReference type="Pfam" id="PF20237">
    <property type="entry name" value="DUF6594"/>
    <property type="match status" value="1"/>
</dbReference>
<dbReference type="PANTHER" id="PTHR34502:SF5">
    <property type="entry name" value="DUF6594 DOMAIN-CONTAINING PROTEIN"/>
    <property type="match status" value="1"/>
</dbReference>
<dbReference type="RefSeq" id="XP_040674506.1">
    <property type="nucleotide sequence ID" value="XM_040812407.1"/>
</dbReference>
<dbReference type="Proteomes" id="UP000184073">
    <property type="component" value="Unassembled WGS sequence"/>
</dbReference>
<proteinExistence type="predicted"/>
<dbReference type="AlphaFoldDB" id="A0A1L9Q4P6"/>
<keyword evidence="1" id="KW-0863">Zinc-finger</keyword>
<evidence type="ECO:0000313" key="3">
    <source>
        <dbReference type="EMBL" id="OJJ08744.1"/>
    </source>
</evidence>
<sequence>MHCLHCSQEFTDQSQLNAHYDEHAEIQRRVHPGRVYGARYETKGHVISPGGAESDPEQASFSAIGKDSFPLKEQEPGKKAQRLSDISQFMNQENGLLVFRRFSELSIQNLVHMQTEIAELEHRVKQQSDSAGTIPWGSPSNQLRDTLSDKLEKYHKALLIQSQLRKLKRPEDEFIQILSDWAADSQLLVEPDGAFLADQPQLRSDLVSLNSGAERKVWAYRVVERLVWKLLVKVNPVLMS</sequence>
<gene>
    <name evidence="3" type="ORF">ASPVEDRAFT_417054</name>
</gene>
<evidence type="ECO:0000256" key="1">
    <source>
        <dbReference type="PROSITE-ProRule" id="PRU00042"/>
    </source>
</evidence>